<dbReference type="EMBL" id="GEDG01040928">
    <property type="protein sequence ID" value="JAP06555.1"/>
    <property type="molecule type" value="Transcribed_RNA"/>
</dbReference>
<organism evidence="1">
    <name type="scientific">Solanum chacoense</name>
    <name type="common">Chaco potato</name>
    <dbReference type="NCBI Taxonomy" id="4108"/>
    <lineage>
        <taxon>Eukaryota</taxon>
        <taxon>Viridiplantae</taxon>
        <taxon>Streptophyta</taxon>
        <taxon>Embryophyta</taxon>
        <taxon>Tracheophyta</taxon>
        <taxon>Spermatophyta</taxon>
        <taxon>Magnoliopsida</taxon>
        <taxon>eudicotyledons</taxon>
        <taxon>Gunneridae</taxon>
        <taxon>Pentapetalae</taxon>
        <taxon>asterids</taxon>
        <taxon>lamiids</taxon>
        <taxon>Solanales</taxon>
        <taxon>Solanaceae</taxon>
        <taxon>Solanoideae</taxon>
        <taxon>Solaneae</taxon>
        <taxon>Solanum</taxon>
    </lineage>
</organism>
<protein>
    <submittedName>
        <fullName evidence="1">Putative ovule protein</fullName>
    </submittedName>
</protein>
<sequence length="61" mass="7059">MHISNIYNIINIYKQRTTSHFSRYTIMTSHWSSHGTQTQTVSIPECGTRSNVYAGTWKLIP</sequence>
<reference evidence="1" key="1">
    <citation type="submission" date="2015-12" db="EMBL/GenBank/DDBJ databases">
        <title>Gene expression during late stages of embryo sac development: a critical building block for successful pollen-pistil interactions.</title>
        <authorList>
            <person name="Liu Y."/>
            <person name="Joly V."/>
            <person name="Sabar M."/>
            <person name="Matton D.P."/>
        </authorList>
    </citation>
    <scope>NUCLEOTIDE SEQUENCE</scope>
</reference>
<accession>A0A0V0GGZ2</accession>
<evidence type="ECO:0000313" key="1">
    <source>
        <dbReference type="EMBL" id="JAP06555.1"/>
    </source>
</evidence>
<proteinExistence type="predicted"/>
<dbReference type="AlphaFoldDB" id="A0A0V0GGZ2"/>
<name>A0A0V0GGZ2_SOLCH</name>